<evidence type="ECO:0000256" key="3">
    <source>
        <dbReference type="ARBA" id="ARBA00023012"/>
    </source>
</evidence>
<dbReference type="CDD" id="cd01987">
    <property type="entry name" value="USP_KdpD-like"/>
    <property type="match status" value="1"/>
</dbReference>
<dbReference type="PANTHER" id="PTHR45569:SF1">
    <property type="entry name" value="SENSOR PROTEIN KDPD"/>
    <property type="match status" value="1"/>
</dbReference>
<keyword evidence="1" id="KW-0808">Transferase</keyword>
<keyword evidence="2" id="KW-0418">Kinase</keyword>
<dbReference type="PANTHER" id="PTHR45569">
    <property type="entry name" value="SENSOR PROTEIN KDPD"/>
    <property type="match status" value="1"/>
</dbReference>
<dbReference type="SUPFAM" id="SSF52402">
    <property type="entry name" value="Adenine nucleotide alpha hydrolases-like"/>
    <property type="match status" value="1"/>
</dbReference>
<dbReference type="InterPro" id="IPR006016">
    <property type="entry name" value="UspA"/>
</dbReference>
<protein>
    <submittedName>
        <fullName evidence="6">Universal stress protein</fullName>
    </submittedName>
</protein>
<dbReference type="Proteomes" id="UP000500938">
    <property type="component" value="Chromosome"/>
</dbReference>
<organism evidence="6 7">
    <name type="scientific">Gemmatimonas groenlandica</name>
    <dbReference type="NCBI Taxonomy" id="2732249"/>
    <lineage>
        <taxon>Bacteria</taxon>
        <taxon>Pseudomonadati</taxon>
        <taxon>Gemmatimonadota</taxon>
        <taxon>Gemmatimonadia</taxon>
        <taxon>Gemmatimonadales</taxon>
        <taxon>Gemmatimonadaceae</taxon>
        <taxon>Gemmatimonas</taxon>
    </lineage>
</organism>
<dbReference type="KEGG" id="ggr:HKW67_12720"/>
<dbReference type="GO" id="GO:0005886">
    <property type="term" value="C:plasma membrane"/>
    <property type="evidence" value="ECO:0007669"/>
    <property type="project" value="TreeGrafter"/>
</dbReference>
<dbReference type="GO" id="GO:0005737">
    <property type="term" value="C:cytoplasm"/>
    <property type="evidence" value="ECO:0007669"/>
    <property type="project" value="UniProtKB-ARBA"/>
</dbReference>
<dbReference type="InterPro" id="IPR052023">
    <property type="entry name" value="Histidine_kinase_KdpD"/>
</dbReference>
<dbReference type="InterPro" id="IPR003852">
    <property type="entry name" value="Sig_transdc_His_kinase_KdpD_N"/>
</dbReference>
<sequence>MEAPEASFLELVRQRERGKLKLYIGSSAGVGKSYKMLQEAYDMRRRGVDIVVGFVETHARADTEAQLRDLEVLPRRRIEYRGVSLEEMDVDALVARRPQITIVDELAHTNVPGSRNGKRWQDVLYLLDEGINVVSAVNVQHLESLNDVMQRELGVLVRETVPDWVVAQADQVVNLDISSEDLRQRLREGKIYRAEKIEAALTNFFTDENLSTLRELALRETANSVDRAREGLIRREDGPGGAGLAPRTVDRLLVCLSSNPPLSRVLLRKASRIAGRLNSDWYCVYVQTPDERADRIDATVQRRLVDNIQLAQSMGAEVVKLEGTDVAATLVRFARERGVTLVIIGQSTRSRWHRLRHGSVVDRLIAGREGLDVLVVSLFDEAEATLLSRADLP</sequence>
<evidence type="ECO:0000313" key="7">
    <source>
        <dbReference type="Proteomes" id="UP000500938"/>
    </source>
</evidence>
<evidence type="ECO:0000259" key="5">
    <source>
        <dbReference type="Pfam" id="PF02702"/>
    </source>
</evidence>
<proteinExistence type="predicted"/>
<dbReference type="EMBL" id="CP053085">
    <property type="protein sequence ID" value="QJR36305.1"/>
    <property type="molecule type" value="Genomic_DNA"/>
</dbReference>
<feature type="domain" description="UspA" evidence="4">
    <location>
        <begin position="250"/>
        <end position="366"/>
    </location>
</feature>
<reference evidence="6 7" key="1">
    <citation type="submission" date="2020-05" db="EMBL/GenBank/DDBJ databases">
        <title>Complete genome sequence of Gemmatimonas greenlandica TET16.</title>
        <authorList>
            <person name="Zeng Y."/>
        </authorList>
    </citation>
    <scope>NUCLEOTIDE SEQUENCE [LARGE SCALE GENOMIC DNA]</scope>
    <source>
        <strain evidence="6 7">TET16</strain>
    </source>
</reference>
<name>A0A6M4IQA6_9BACT</name>
<dbReference type="GO" id="GO:0000155">
    <property type="term" value="F:phosphorelay sensor kinase activity"/>
    <property type="evidence" value="ECO:0007669"/>
    <property type="project" value="InterPro"/>
</dbReference>
<dbReference type="Pfam" id="PF00582">
    <property type="entry name" value="Usp"/>
    <property type="match status" value="1"/>
</dbReference>
<dbReference type="InterPro" id="IPR014729">
    <property type="entry name" value="Rossmann-like_a/b/a_fold"/>
</dbReference>
<feature type="domain" description="Signal transduction histidine kinase osmosensitive K+ channel sensor N-terminal" evidence="5">
    <location>
        <begin position="17"/>
        <end position="225"/>
    </location>
</feature>
<dbReference type="AlphaFoldDB" id="A0A6M4IQA6"/>
<evidence type="ECO:0000259" key="4">
    <source>
        <dbReference type="Pfam" id="PF00582"/>
    </source>
</evidence>
<gene>
    <name evidence="6" type="ORF">HKW67_12720</name>
</gene>
<evidence type="ECO:0000256" key="1">
    <source>
        <dbReference type="ARBA" id="ARBA00022679"/>
    </source>
</evidence>
<keyword evidence="7" id="KW-1185">Reference proteome</keyword>
<evidence type="ECO:0000256" key="2">
    <source>
        <dbReference type="ARBA" id="ARBA00022777"/>
    </source>
</evidence>
<dbReference type="FunFam" id="3.40.50.300:FF:000483">
    <property type="entry name" value="Sensor histidine kinase KdpD"/>
    <property type="match status" value="1"/>
</dbReference>
<dbReference type="Gene3D" id="3.40.50.300">
    <property type="entry name" value="P-loop containing nucleotide triphosphate hydrolases"/>
    <property type="match status" value="1"/>
</dbReference>
<dbReference type="RefSeq" id="WP_171225738.1">
    <property type="nucleotide sequence ID" value="NZ_CP053085.1"/>
</dbReference>
<keyword evidence="3" id="KW-0902">Two-component regulatory system</keyword>
<accession>A0A6M4IQA6</accession>
<dbReference type="Gene3D" id="3.40.50.620">
    <property type="entry name" value="HUPs"/>
    <property type="match status" value="1"/>
</dbReference>
<evidence type="ECO:0000313" key="6">
    <source>
        <dbReference type="EMBL" id="QJR36305.1"/>
    </source>
</evidence>
<dbReference type="Pfam" id="PF02702">
    <property type="entry name" value="KdpD"/>
    <property type="match status" value="1"/>
</dbReference>
<dbReference type="InterPro" id="IPR027417">
    <property type="entry name" value="P-loop_NTPase"/>
</dbReference>